<protein>
    <recommendedName>
        <fullName evidence="3">DUF883 domain-containing protein</fullName>
    </recommendedName>
</protein>
<dbReference type="AlphaFoldDB" id="A0A2K1Q265"/>
<evidence type="ECO:0000313" key="2">
    <source>
        <dbReference type="Proteomes" id="UP000236220"/>
    </source>
</evidence>
<sequence>MSTMKENLNEAGGHLKQAAIHAGDTVKSAASAAGEEFKLGGTNVKSELADSAQAGKAAAGQAGAAAKEQMDALMGKSRDVMDSAADLIRERPLTAFGVALAAGWVIAKLARSGDSDK</sequence>
<organism evidence="1 2">
    <name type="scientific">Solilutibacter silvestris</name>
    <dbReference type="NCBI Taxonomy" id="1645665"/>
    <lineage>
        <taxon>Bacteria</taxon>
        <taxon>Pseudomonadati</taxon>
        <taxon>Pseudomonadota</taxon>
        <taxon>Gammaproteobacteria</taxon>
        <taxon>Lysobacterales</taxon>
        <taxon>Lysobacteraceae</taxon>
        <taxon>Solilutibacter</taxon>
    </lineage>
</organism>
<reference evidence="1 2" key="1">
    <citation type="submission" date="2017-08" db="EMBL/GenBank/DDBJ databases">
        <title>Lysobacter sylvestris genome.</title>
        <authorList>
            <person name="Zhang D.-C."/>
            <person name="Albuquerque L."/>
            <person name="Franca L."/>
            <person name="Froufe H.J.C."/>
            <person name="Barroso C."/>
            <person name="Egas C."/>
            <person name="Da Costa M."/>
            <person name="Margesin R."/>
        </authorList>
    </citation>
    <scope>NUCLEOTIDE SEQUENCE [LARGE SCALE GENOMIC DNA]</scope>
    <source>
        <strain evidence="1 2">AM20-91</strain>
    </source>
</reference>
<dbReference type="EMBL" id="NPZB01000001">
    <property type="protein sequence ID" value="PNS09123.1"/>
    <property type="molecule type" value="Genomic_DNA"/>
</dbReference>
<evidence type="ECO:0000313" key="1">
    <source>
        <dbReference type="EMBL" id="PNS09123.1"/>
    </source>
</evidence>
<dbReference type="RefSeq" id="WP_103074211.1">
    <property type="nucleotide sequence ID" value="NZ_NPZB01000001.1"/>
</dbReference>
<accession>A0A2K1Q265</accession>
<dbReference type="OrthoDB" id="5966597at2"/>
<dbReference type="Proteomes" id="UP000236220">
    <property type="component" value="Unassembled WGS sequence"/>
</dbReference>
<comment type="caution">
    <text evidence="1">The sequence shown here is derived from an EMBL/GenBank/DDBJ whole genome shotgun (WGS) entry which is preliminary data.</text>
</comment>
<gene>
    <name evidence="1" type="ORF">Lysil_0752</name>
</gene>
<name>A0A2K1Q265_9GAMM</name>
<proteinExistence type="predicted"/>
<keyword evidence="2" id="KW-1185">Reference proteome</keyword>
<evidence type="ECO:0008006" key="3">
    <source>
        <dbReference type="Google" id="ProtNLM"/>
    </source>
</evidence>